<evidence type="ECO:0000259" key="1">
    <source>
        <dbReference type="Pfam" id="PF00535"/>
    </source>
</evidence>
<feature type="domain" description="Glycosyltransferase 2-like" evidence="1">
    <location>
        <begin position="25"/>
        <end position="157"/>
    </location>
</feature>
<dbReference type="GO" id="GO:0016758">
    <property type="term" value="F:hexosyltransferase activity"/>
    <property type="evidence" value="ECO:0007669"/>
    <property type="project" value="UniProtKB-ARBA"/>
</dbReference>
<accession>A0A5P0JCE1</accession>
<dbReference type="AlphaFoldDB" id="A0A5P0JCE1"/>
<dbReference type="Proteomes" id="UP000359125">
    <property type="component" value="Unassembled WGS sequence"/>
</dbReference>
<proteinExistence type="predicted"/>
<keyword evidence="2" id="KW-0808">Transferase</keyword>
<evidence type="ECO:0000313" key="3">
    <source>
        <dbReference type="Proteomes" id="UP000359125"/>
    </source>
</evidence>
<sequence length="328" mass="37510">MSRVCLYLKQSCISNCMISDNNIAVLICTFNGSKFLRKQLDSIISQTYTSWEIFASDDGSTDDTLDILKEYQARLGKNKLHIIKGPGKGFAWNFLTLLQKCGGAYDYYAFSDQDDEWLSDKLERSLGKISSLEIDNTKVPALHCGRTMLVNEKDECIGYSPLFCKKPSFRNALIQSIAGGNTMLFNQAARNIINLTPQDFKIVSHDWWVYILISGCNGIIVYDEVPTIKYRQHTNNIIGSNLGWRARLRRINGLFDGHFRDWIQCNLNALNAMPLQLSKESRWVLENFIEARSSHLITRIIKFSKIKLYRQTSFGTIAFLIAVLFKKI</sequence>
<comment type="caution">
    <text evidence="2">The sequence shown here is derived from an EMBL/GenBank/DDBJ whole genome shotgun (WGS) entry which is preliminary data.</text>
</comment>
<dbReference type="Gene3D" id="3.90.550.10">
    <property type="entry name" value="Spore Coat Polysaccharide Biosynthesis Protein SpsA, Chain A"/>
    <property type="match status" value="1"/>
</dbReference>
<dbReference type="InterPro" id="IPR001173">
    <property type="entry name" value="Glyco_trans_2-like"/>
</dbReference>
<name>A0A5P0JCE1_ECOLX</name>
<reference evidence="2 3" key="1">
    <citation type="journal article" date="2019" name="Environ. Health Perspect.">
        <title>Inter-host Transmission of Carbapenemase-Producing Escherichia coli among Humans and Backyard Animals.</title>
        <authorList>
            <person name="Li J."/>
            <person name="Bi Z."/>
            <person name="Ma S."/>
            <person name="Chen B."/>
            <person name="Cai C."/>
            <person name="He J."/>
            <person name="Schwarz S."/>
            <person name="Sun C."/>
            <person name="Zhou Y."/>
            <person name="Yin J."/>
            <person name="Hulth A."/>
            <person name="Wang Y."/>
            <person name="Shen Z."/>
            <person name="Wang S."/>
            <person name="Wu C."/>
            <person name="Nilsson L.E."/>
            <person name="Walsh T.R."/>
            <person name="Borjesson S."/>
            <person name="Shen J."/>
            <person name="Sun Q."/>
            <person name="Wang Y."/>
        </authorList>
    </citation>
    <scope>NUCLEOTIDE SEQUENCE [LARGE SCALE GENOMIC DNA]</scope>
    <source>
        <strain evidence="2 3">A016f</strain>
    </source>
</reference>
<gene>
    <name evidence="2" type="ORF">EIZ93_18105</name>
</gene>
<dbReference type="PANTHER" id="PTHR22916">
    <property type="entry name" value="GLYCOSYLTRANSFERASE"/>
    <property type="match status" value="1"/>
</dbReference>
<dbReference type="SUPFAM" id="SSF53448">
    <property type="entry name" value="Nucleotide-diphospho-sugar transferases"/>
    <property type="match status" value="1"/>
</dbReference>
<protein>
    <submittedName>
        <fullName evidence="2">Glycosyltransferase family 2 protein</fullName>
    </submittedName>
</protein>
<dbReference type="CDD" id="cd04196">
    <property type="entry name" value="GT_2_like_d"/>
    <property type="match status" value="1"/>
</dbReference>
<dbReference type="Pfam" id="PF00535">
    <property type="entry name" value="Glycos_transf_2"/>
    <property type="match status" value="1"/>
</dbReference>
<dbReference type="InterPro" id="IPR029044">
    <property type="entry name" value="Nucleotide-diphossugar_trans"/>
</dbReference>
<evidence type="ECO:0000313" key="2">
    <source>
        <dbReference type="EMBL" id="MQK26189.1"/>
    </source>
</evidence>
<dbReference type="EMBL" id="RYCF01000074">
    <property type="protein sequence ID" value="MQK26189.1"/>
    <property type="molecule type" value="Genomic_DNA"/>
</dbReference>
<organism evidence="2 3">
    <name type="scientific">Escherichia coli</name>
    <dbReference type="NCBI Taxonomy" id="562"/>
    <lineage>
        <taxon>Bacteria</taxon>
        <taxon>Pseudomonadati</taxon>
        <taxon>Pseudomonadota</taxon>
        <taxon>Gammaproteobacteria</taxon>
        <taxon>Enterobacterales</taxon>
        <taxon>Enterobacteriaceae</taxon>
        <taxon>Escherichia</taxon>
    </lineage>
</organism>
<dbReference type="PANTHER" id="PTHR22916:SF3">
    <property type="entry name" value="UDP-GLCNAC:BETAGAL BETA-1,3-N-ACETYLGLUCOSAMINYLTRANSFERASE-LIKE PROTEIN 1"/>
    <property type="match status" value="1"/>
</dbReference>